<feature type="region of interest" description="Disordered" evidence="1">
    <location>
        <begin position="167"/>
        <end position="204"/>
    </location>
</feature>
<evidence type="ECO:0000256" key="1">
    <source>
        <dbReference type="SAM" id="MobiDB-lite"/>
    </source>
</evidence>
<dbReference type="Proteomes" id="UP001501183">
    <property type="component" value="Unassembled WGS sequence"/>
</dbReference>
<feature type="transmembrane region" description="Helical" evidence="2">
    <location>
        <begin position="25"/>
        <end position="44"/>
    </location>
</feature>
<keyword evidence="2" id="KW-0812">Transmembrane</keyword>
<gene>
    <name evidence="3" type="ORF">GCM10023094_05190</name>
</gene>
<evidence type="ECO:0000313" key="4">
    <source>
        <dbReference type="Proteomes" id="UP001501183"/>
    </source>
</evidence>
<sequence length="217" mass="22817">MTFVHVMTRVVLGVAITAWPLHGSLMRWLGIVVVVLAALIWAGLDGIRDARAHPSEREEADLTMTWLKAGAVAGLLSGAICWVIGAVSDVALGENTLFFELTSGAAFTLLLVFVPAMAAVAVGRFIVHRETDKAEQAAVAAPVPVAVGAAGAVSDVEATEQWSHETGDDGYAFAEGPYSDDAPTEVFRAHDAGQAGHRADDDAADTEVFRAVQPPKE</sequence>
<feature type="transmembrane region" description="Helical" evidence="2">
    <location>
        <begin position="65"/>
        <end position="85"/>
    </location>
</feature>
<dbReference type="InterPro" id="IPR047958">
    <property type="entry name" value="B-4DMT-like"/>
</dbReference>
<evidence type="ECO:0000256" key="2">
    <source>
        <dbReference type="SAM" id="Phobius"/>
    </source>
</evidence>
<evidence type="ECO:0000313" key="3">
    <source>
        <dbReference type="EMBL" id="GAA4472708.1"/>
    </source>
</evidence>
<evidence type="ECO:0008006" key="5">
    <source>
        <dbReference type="Google" id="ProtNLM"/>
    </source>
</evidence>
<dbReference type="EMBL" id="BAABFB010000017">
    <property type="protein sequence ID" value="GAA4472708.1"/>
    <property type="molecule type" value="Genomic_DNA"/>
</dbReference>
<organism evidence="3 4">
    <name type="scientific">Rhodococcus olei</name>
    <dbReference type="NCBI Taxonomy" id="2161675"/>
    <lineage>
        <taxon>Bacteria</taxon>
        <taxon>Bacillati</taxon>
        <taxon>Actinomycetota</taxon>
        <taxon>Actinomycetes</taxon>
        <taxon>Mycobacteriales</taxon>
        <taxon>Nocardiaceae</taxon>
        <taxon>Rhodococcus</taxon>
    </lineage>
</organism>
<keyword evidence="2" id="KW-0472">Membrane</keyword>
<feature type="transmembrane region" description="Helical" evidence="2">
    <location>
        <begin position="105"/>
        <end position="127"/>
    </location>
</feature>
<keyword evidence="2" id="KW-1133">Transmembrane helix</keyword>
<reference evidence="4" key="1">
    <citation type="journal article" date="2019" name="Int. J. Syst. Evol. Microbiol.">
        <title>The Global Catalogue of Microorganisms (GCM) 10K type strain sequencing project: providing services to taxonomists for standard genome sequencing and annotation.</title>
        <authorList>
            <consortium name="The Broad Institute Genomics Platform"/>
            <consortium name="The Broad Institute Genome Sequencing Center for Infectious Disease"/>
            <person name="Wu L."/>
            <person name="Ma J."/>
        </authorList>
    </citation>
    <scope>NUCLEOTIDE SEQUENCE [LARGE SCALE GENOMIC DNA]</scope>
    <source>
        <strain evidence="4">JCM 32206</strain>
    </source>
</reference>
<comment type="caution">
    <text evidence="3">The sequence shown here is derived from an EMBL/GenBank/DDBJ whole genome shotgun (WGS) entry which is preliminary data.</text>
</comment>
<feature type="compositionally biased region" description="Basic and acidic residues" evidence="1">
    <location>
        <begin position="187"/>
        <end position="201"/>
    </location>
</feature>
<proteinExistence type="predicted"/>
<accession>A0ABP8NWD8</accession>
<keyword evidence="4" id="KW-1185">Reference proteome</keyword>
<name>A0ABP8NWD8_9NOCA</name>
<dbReference type="NCBIfam" id="NF037996">
    <property type="entry name" value="B-4DMT"/>
    <property type="match status" value="1"/>
</dbReference>
<protein>
    <recommendedName>
        <fullName evidence="5">B-4DMT family transporter</fullName>
    </recommendedName>
</protein>